<evidence type="ECO:0000259" key="6">
    <source>
        <dbReference type="PROSITE" id="PS50109"/>
    </source>
</evidence>
<dbReference type="SMART" id="SM00387">
    <property type="entry name" value="HATPase_c"/>
    <property type="match status" value="1"/>
</dbReference>
<dbReference type="InterPro" id="IPR036890">
    <property type="entry name" value="HATPase_C_sf"/>
</dbReference>
<feature type="domain" description="PAS" evidence="8">
    <location>
        <begin position="180"/>
        <end position="222"/>
    </location>
</feature>
<feature type="modified residue" description="4-aspartylphosphate" evidence="5">
    <location>
        <position position="633"/>
    </location>
</feature>
<gene>
    <name evidence="10" type="ORF">MG292_07765</name>
</gene>
<dbReference type="EMBL" id="CP092332">
    <property type="protein sequence ID" value="WGK93982.1"/>
    <property type="molecule type" value="Genomic_DNA"/>
</dbReference>
<dbReference type="InterPro" id="IPR003661">
    <property type="entry name" value="HisK_dim/P_dom"/>
</dbReference>
<dbReference type="PROSITE" id="PS50112">
    <property type="entry name" value="PAS"/>
    <property type="match status" value="2"/>
</dbReference>
<dbReference type="Pfam" id="PF13426">
    <property type="entry name" value="PAS_9"/>
    <property type="match status" value="2"/>
</dbReference>
<dbReference type="InterPro" id="IPR036097">
    <property type="entry name" value="HisK_dim/P_sf"/>
</dbReference>
<evidence type="ECO:0000259" key="8">
    <source>
        <dbReference type="PROSITE" id="PS50112"/>
    </source>
</evidence>
<dbReference type="RefSeq" id="WP_264533291.1">
    <property type="nucleotide sequence ID" value="NZ_CP092332.1"/>
</dbReference>
<dbReference type="SMART" id="SM00448">
    <property type="entry name" value="REC"/>
    <property type="match status" value="1"/>
</dbReference>
<dbReference type="PROSITE" id="PS50113">
    <property type="entry name" value="PAC"/>
    <property type="match status" value="1"/>
</dbReference>
<dbReference type="InterPro" id="IPR004358">
    <property type="entry name" value="Sig_transdc_His_kin-like_C"/>
</dbReference>
<dbReference type="InterPro" id="IPR011006">
    <property type="entry name" value="CheY-like_superfamily"/>
</dbReference>
<proteinExistence type="predicted"/>
<sequence length="707" mass="80382">MENKESEMSQNEPYLSKFLSSNSVNTNKIDLVHQLQENQVYLKKQNEVLMLANQEAELATQKYSDLYDFSPLGYFTLSNDGSILEVNHNGSKLLAIKQEELIGVKFRTFVSAKTKIEFDLFFDKIFNKEIKECCELSLTVENQIYHVYLTGVLNLDRKSCHITVVDITNLSIAEQALRDSEDRHRELLRNLDVGVVIHSLETAIIMSNPKAAELLGVTIEEMKSMLSTDPYWLFFDENNLPLAVEDYPVNVILKTGRPLKNFKAKVIRSKTNDSSLLLVNGFPLKNYNGELSEIVISFIDITDANQMETELIKAKEQAEAANKAKSSFLANMSHEIRTPLNGIIGFTDLLLKTKLDQDQAEYMGIVNQSAILLMEIINDILDFSKIEEGRLELNVEETDLYELSHQVINLFKHQATTKNIELILNIGNNIPQYIYSDSIRLKQILVNLIGNAIKFTNEGKIQLEITELKTCGNFSTLHFSVKDTGLGIKKHNKEKIFDSFVQEESSTTRKFGGTGLGLSISNQLLGLMQSKLFLKSEFGKGSEFYFSIQFRTSINRKEQLKPTFIPKSRITEVDSMEVENIKILIAEDNEINLLLVKKILSKMFPKALLYEARNGKQAVTIFKSIPLDIILMDIQMPKKNGYEATFEIRQLEKYKRTGIIALTAGILNEEKKKCFEIGMDGYISKPINSADLQKAIIKCLYDKRIVT</sequence>
<dbReference type="NCBIfam" id="TIGR00229">
    <property type="entry name" value="sensory_box"/>
    <property type="match status" value="1"/>
</dbReference>
<protein>
    <recommendedName>
        <fullName evidence="2">histidine kinase</fullName>
        <ecNumber evidence="2">2.7.13.3</ecNumber>
    </recommendedName>
</protein>
<feature type="domain" description="Response regulatory" evidence="7">
    <location>
        <begin position="582"/>
        <end position="700"/>
    </location>
</feature>
<keyword evidence="10" id="KW-0067">ATP-binding</keyword>
<dbReference type="SUPFAM" id="SSF47384">
    <property type="entry name" value="Homodimeric domain of signal transducing histidine kinase"/>
    <property type="match status" value="1"/>
</dbReference>
<dbReference type="InterPro" id="IPR000014">
    <property type="entry name" value="PAS"/>
</dbReference>
<dbReference type="CDD" id="cd17546">
    <property type="entry name" value="REC_hyHK_CKI1_RcsC-like"/>
    <property type="match status" value="1"/>
</dbReference>
<dbReference type="InterPro" id="IPR005467">
    <property type="entry name" value="His_kinase_dom"/>
</dbReference>
<dbReference type="GO" id="GO:0005524">
    <property type="term" value="F:ATP binding"/>
    <property type="evidence" value="ECO:0007669"/>
    <property type="project" value="UniProtKB-KW"/>
</dbReference>
<evidence type="ECO:0000256" key="2">
    <source>
        <dbReference type="ARBA" id="ARBA00012438"/>
    </source>
</evidence>
<feature type="domain" description="PAC" evidence="9">
    <location>
        <begin position="260"/>
        <end position="313"/>
    </location>
</feature>
<dbReference type="Gene3D" id="3.30.450.20">
    <property type="entry name" value="PAS domain"/>
    <property type="match status" value="2"/>
</dbReference>
<keyword evidence="11" id="KW-1185">Reference proteome</keyword>
<dbReference type="SUPFAM" id="SSF52172">
    <property type="entry name" value="CheY-like"/>
    <property type="match status" value="1"/>
</dbReference>
<keyword evidence="4" id="KW-0902">Two-component regulatory system</keyword>
<dbReference type="Gene3D" id="3.40.50.2300">
    <property type="match status" value="1"/>
</dbReference>
<evidence type="ECO:0000259" key="7">
    <source>
        <dbReference type="PROSITE" id="PS50110"/>
    </source>
</evidence>
<dbReference type="InterPro" id="IPR000700">
    <property type="entry name" value="PAS-assoc_C"/>
</dbReference>
<dbReference type="PRINTS" id="PR00344">
    <property type="entry name" value="BCTRLSENSOR"/>
</dbReference>
<evidence type="ECO:0000313" key="10">
    <source>
        <dbReference type="EMBL" id="WGK93982.1"/>
    </source>
</evidence>
<feature type="domain" description="Histidine kinase" evidence="6">
    <location>
        <begin position="331"/>
        <end position="552"/>
    </location>
</feature>
<dbReference type="Proteomes" id="UP001232117">
    <property type="component" value="Chromosome"/>
</dbReference>
<dbReference type="PROSITE" id="PS50109">
    <property type="entry name" value="HIS_KIN"/>
    <property type="match status" value="1"/>
</dbReference>
<dbReference type="Gene3D" id="3.30.565.10">
    <property type="entry name" value="Histidine kinase-like ATPase, C-terminal domain"/>
    <property type="match status" value="1"/>
</dbReference>
<name>A0ABY8N371_9FLAO</name>
<evidence type="ECO:0000259" key="9">
    <source>
        <dbReference type="PROSITE" id="PS50113"/>
    </source>
</evidence>
<evidence type="ECO:0000256" key="5">
    <source>
        <dbReference type="PROSITE-ProRule" id="PRU00169"/>
    </source>
</evidence>
<dbReference type="Pfam" id="PF00072">
    <property type="entry name" value="Response_reg"/>
    <property type="match status" value="1"/>
</dbReference>
<dbReference type="EC" id="2.7.13.3" evidence="2"/>
<reference evidence="10 11" key="1">
    <citation type="submission" date="2022-02" db="EMBL/GenBank/DDBJ databases">
        <authorList>
            <person name="Cha I.-T."/>
            <person name="Lee K.-E."/>
            <person name="Park S.-J."/>
        </authorList>
    </citation>
    <scope>NUCLEOTIDE SEQUENCE [LARGE SCALE GENOMIC DNA]</scope>
    <source>
        <strain evidence="10 11">K3R-10</strain>
    </source>
</reference>
<accession>A0ABY8N371</accession>
<keyword evidence="10" id="KW-0547">Nucleotide-binding</keyword>
<dbReference type="Pfam" id="PF02518">
    <property type="entry name" value="HATPase_c"/>
    <property type="match status" value="1"/>
</dbReference>
<dbReference type="InterPro" id="IPR001789">
    <property type="entry name" value="Sig_transdc_resp-reg_receiver"/>
</dbReference>
<evidence type="ECO:0000256" key="4">
    <source>
        <dbReference type="ARBA" id="ARBA00023012"/>
    </source>
</evidence>
<feature type="domain" description="PAS" evidence="8">
    <location>
        <begin position="59"/>
        <end position="103"/>
    </location>
</feature>
<dbReference type="InterPro" id="IPR003594">
    <property type="entry name" value="HATPase_dom"/>
</dbReference>
<dbReference type="CDD" id="cd16922">
    <property type="entry name" value="HATPase_EvgS-ArcB-TorS-like"/>
    <property type="match status" value="1"/>
</dbReference>
<dbReference type="Gene3D" id="1.10.287.130">
    <property type="match status" value="1"/>
</dbReference>
<evidence type="ECO:0000313" key="11">
    <source>
        <dbReference type="Proteomes" id="UP001232117"/>
    </source>
</evidence>
<dbReference type="Pfam" id="PF00512">
    <property type="entry name" value="HisKA"/>
    <property type="match status" value="1"/>
</dbReference>
<dbReference type="PROSITE" id="PS50110">
    <property type="entry name" value="RESPONSE_REGULATORY"/>
    <property type="match status" value="1"/>
</dbReference>
<dbReference type="InterPro" id="IPR035965">
    <property type="entry name" value="PAS-like_dom_sf"/>
</dbReference>
<dbReference type="PANTHER" id="PTHR45339:SF1">
    <property type="entry name" value="HYBRID SIGNAL TRANSDUCTION HISTIDINE KINASE J"/>
    <property type="match status" value="1"/>
</dbReference>
<dbReference type="SUPFAM" id="SSF55874">
    <property type="entry name" value="ATPase domain of HSP90 chaperone/DNA topoisomerase II/histidine kinase"/>
    <property type="match status" value="1"/>
</dbReference>
<dbReference type="SMART" id="SM00091">
    <property type="entry name" value="PAS"/>
    <property type="match status" value="2"/>
</dbReference>
<dbReference type="PANTHER" id="PTHR45339">
    <property type="entry name" value="HYBRID SIGNAL TRANSDUCTION HISTIDINE KINASE J"/>
    <property type="match status" value="1"/>
</dbReference>
<evidence type="ECO:0000256" key="3">
    <source>
        <dbReference type="ARBA" id="ARBA00022553"/>
    </source>
</evidence>
<evidence type="ECO:0000256" key="1">
    <source>
        <dbReference type="ARBA" id="ARBA00000085"/>
    </source>
</evidence>
<dbReference type="SUPFAM" id="SSF55785">
    <property type="entry name" value="PYP-like sensor domain (PAS domain)"/>
    <property type="match status" value="2"/>
</dbReference>
<organism evidence="10 11">
    <name type="scientific">Flavobacterium keumense</name>
    <dbReference type="NCBI Taxonomy" id="1306518"/>
    <lineage>
        <taxon>Bacteria</taxon>
        <taxon>Pseudomonadati</taxon>
        <taxon>Bacteroidota</taxon>
        <taxon>Flavobacteriia</taxon>
        <taxon>Flavobacteriales</taxon>
        <taxon>Flavobacteriaceae</taxon>
        <taxon>Flavobacterium</taxon>
    </lineage>
</organism>
<reference evidence="10 11" key="2">
    <citation type="submission" date="2023-06" db="EMBL/GenBank/DDBJ databases">
        <title>Complete Genome Sequence of Flavobacterium keumense K3R-10.</title>
        <authorList>
            <person name="Jeong H."/>
            <person name="Jhang S.Y."/>
            <person name="Kim J.N."/>
        </authorList>
    </citation>
    <scope>NUCLEOTIDE SEQUENCE [LARGE SCALE GENOMIC DNA]</scope>
    <source>
        <strain evidence="10 11">K3R-10</strain>
    </source>
</reference>
<keyword evidence="3 5" id="KW-0597">Phosphoprotein</keyword>
<dbReference type="CDD" id="cd00082">
    <property type="entry name" value="HisKA"/>
    <property type="match status" value="1"/>
</dbReference>
<comment type="catalytic activity">
    <reaction evidence="1">
        <text>ATP + protein L-histidine = ADP + protein N-phospho-L-histidine.</text>
        <dbReference type="EC" id="2.7.13.3"/>
    </reaction>
</comment>
<dbReference type="CDD" id="cd00130">
    <property type="entry name" value="PAS"/>
    <property type="match status" value="2"/>
</dbReference>
<dbReference type="SMART" id="SM00388">
    <property type="entry name" value="HisKA"/>
    <property type="match status" value="1"/>
</dbReference>